<dbReference type="GO" id="GO:0003700">
    <property type="term" value="F:DNA-binding transcription factor activity"/>
    <property type="evidence" value="ECO:0007669"/>
    <property type="project" value="InterPro"/>
</dbReference>
<comment type="caution">
    <text evidence="2">The sequence shown here is derived from an EMBL/GenBank/DDBJ whole genome shotgun (WGS) entry which is preliminary data.</text>
</comment>
<name>A0A644WC81_9ZZZZ</name>
<organism evidence="2">
    <name type="scientific">bioreactor metagenome</name>
    <dbReference type="NCBI Taxonomy" id="1076179"/>
    <lineage>
        <taxon>unclassified sequences</taxon>
        <taxon>metagenomes</taxon>
        <taxon>ecological metagenomes</taxon>
    </lineage>
</organism>
<sequence>MKSLSVNFNDIDKMASYAKALSSEDRIKILKITANSNPTVNELSESLSIPLSTTAMHVKVLEECGLILTRLEPAVRGTKKVCFRNVDDIFIDLNLQQEENKHRCHYINMPIGSYVNCEISGTCGMANENSHIGILDNPQTFYYPDHYTAQIIWFEKGFLEYRFPLDILSFGDLTSFDLSFECCSEAPSYNSYWPSDITVWMNNVELHTWTSPGDFGGRSGKLNPGWWPHSSTQYGLLRSYKIDSSGTYCDETLVSSVTLKDLEVTKSPYLTVRIGIKEDAENSRGINIFGEKFGDHPQSILLGIEYNSKI</sequence>
<dbReference type="InterPro" id="IPR001845">
    <property type="entry name" value="HTH_ArsR_DNA-bd_dom"/>
</dbReference>
<accession>A0A644WC81</accession>
<dbReference type="Gene3D" id="1.10.10.10">
    <property type="entry name" value="Winged helix-like DNA-binding domain superfamily/Winged helix DNA-binding domain"/>
    <property type="match status" value="1"/>
</dbReference>
<reference evidence="2" key="1">
    <citation type="submission" date="2019-08" db="EMBL/GenBank/DDBJ databases">
        <authorList>
            <person name="Kucharzyk K."/>
            <person name="Murdoch R.W."/>
            <person name="Higgins S."/>
            <person name="Loffler F."/>
        </authorList>
    </citation>
    <scope>NUCLEOTIDE SEQUENCE</scope>
</reference>
<dbReference type="AlphaFoldDB" id="A0A644WC81"/>
<gene>
    <name evidence="2" type="ORF">SDC9_47427</name>
</gene>
<evidence type="ECO:0000313" key="2">
    <source>
        <dbReference type="EMBL" id="MPM01189.1"/>
    </source>
</evidence>
<dbReference type="InterPro" id="IPR036388">
    <property type="entry name" value="WH-like_DNA-bd_sf"/>
</dbReference>
<dbReference type="CDD" id="cd00090">
    <property type="entry name" value="HTH_ARSR"/>
    <property type="match status" value="1"/>
</dbReference>
<dbReference type="Pfam" id="PF01022">
    <property type="entry name" value="HTH_5"/>
    <property type="match status" value="1"/>
</dbReference>
<protein>
    <recommendedName>
        <fullName evidence="1">HTH arsR-type domain-containing protein</fullName>
    </recommendedName>
</protein>
<dbReference type="InterPro" id="IPR036390">
    <property type="entry name" value="WH_DNA-bd_sf"/>
</dbReference>
<feature type="domain" description="HTH arsR-type" evidence="1">
    <location>
        <begin position="6"/>
        <end position="101"/>
    </location>
</feature>
<dbReference type="PROSITE" id="PS50987">
    <property type="entry name" value="HTH_ARSR_2"/>
    <property type="match status" value="1"/>
</dbReference>
<evidence type="ECO:0000259" key="1">
    <source>
        <dbReference type="PROSITE" id="PS50987"/>
    </source>
</evidence>
<dbReference type="SUPFAM" id="SSF46785">
    <property type="entry name" value="Winged helix' DNA-binding domain"/>
    <property type="match status" value="1"/>
</dbReference>
<dbReference type="EMBL" id="VSSQ01000779">
    <property type="protein sequence ID" value="MPM01189.1"/>
    <property type="molecule type" value="Genomic_DNA"/>
</dbReference>
<dbReference type="SMART" id="SM00418">
    <property type="entry name" value="HTH_ARSR"/>
    <property type="match status" value="1"/>
</dbReference>
<dbReference type="InterPro" id="IPR011991">
    <property type="entry name" value="ArsR-like_HTH"/>
</dbReference>
<proteinExistence type="predicted"/>